<reference evidence="1" key="1">
    <citation type="submission" date="2023-02" db="EMBL/GenBank/DDBJ databases">
        <title>Genome of toxic invasive species Heracleum sosnowskyi carries increased number of genes despite the absence of recent whole-genome duplications.</title>
        <authorList>
            <person name="Schelkunov M."/>
            <person name="Shtratnikova V."/>
            <person name="Makarenko M."/>
            <person name="Klepikova A."/>
            <person name="Omelchenko D."/>
            <person name="Novikova G."/>
            <person name="Obukhova E."/>
            <person name="Bogdanov V."/>
            <person name="Penin A."/>
            <person name="Logacheva M."/>
        </authorList>
    </citation>
    <scope>NUCLEOTIDE SEQUENCE</scope>
    <source>
        <strain evidence="1">Hsosn_3</strain>
        <tissue evidence="1">Leaf</tissue>
    </source>
</reference>
<keyword evidence="2" id="KW-1185">Reference proteome</keyword>
<protein>
    <submittedName>
        <fullName evidence="1">Uncharacterized protein</fullName>
    </submittedName>
</protein>
<dbReference type="Proteomes" id="UP001237642">
    <property type="component" value="Unassembled WGS sequence"/>
</dbReference>
<gene>
    <name evidence="1" type="ORF">POM88_036522</name>
</gene>
<organism evidence="1 2">
    <name type="scientific">Heracleum sosnowskyi</name>
    <dbReference type="NCBI Taxonomy" id="360622"/>
    <lineage>
        <taxon>Eukaryota</taxon>
        <taxon>Viridiplantae</taxon>
        <taxon>Streptophyta</taxon>
        <taxon>Embryophyta</taxon>
        <taxon>Tracheophyta</taxon>
        <taxon>Spermatophyta</taxon>
        <taxon>Magnoliopsida</taxon>
        <taxon>eudicotyledons</taxon>
        <taxon>Gunneridae</taxon>
        <taxon>Pentapetalae</taxon>
        <taxon>asterids</taxon>
        <taxon>campanulids</taxon>
        <taxon>Apiales</taxon>
        <taxon>Apiaceae</taxon>
        <taxon>Apioideae</taxon>
        <taxon>apioid superclade</taxon>
        <taxon>Tordylieae</taxon>
        <taxon>Tordyliinae</taxon>
        <taxon>Heracleum</taxon>
    </lineage>
</organism>
<evidence type="ECO:0000313" key="1">
    <source>
        <dbReference type="EMBL" id="KAK1370430.1"/>
    </source>
</evidence>
<accession>A0AAD8HNC1</accession>
<evidence type="ECO:0000313" key="2">
    <source>
        <dbReference type="Proteomes" id="UP001237642"/>
    </source>
</evidence>
<name>A0AAD8HNC1_9APIA</name>
<comment type="caution">
    <text evidence="1">The sequence shown here is derived from an EMBL/GenBank/DDBJ whole genome shotgun (WGS) entry which is preliminary data.</text>
</comment>
<reference evidence="1" key="2">
    <citation type="submission" date="2023-05" db="EMBL/GenBank/DDBJ databases">
        <authorList>
            <person name="Schelkunov M.I."/>
        </authorList>
    </citation>
    <scope>NUCLEOTIDE SEQUENCE</scope>
    <source>
        <strain evidence="1">Hsosn_3</strain>
        <tissue evidence="1">Leaf</tissue>
    </source>
</reference>
<dbReference type="EMBL" id="JAUIZM010000008">
    <property type="protein sequence ID" value="KAK1370430.1"/>
    <property type="molecule type" value="Genomic_DNA"/>
</dbReference>
<dbReference type="AlphaFoldDB" id="A0AAD8HNC1"/>
<proteinExistence type="predicted"/>
<sequence>MIRKWRSKWIADRNSDWNKYVRAKYNCSNSMDLGSDLAGKKVSEMMAGFGLIRAYWDDHDILELETDNVAAEWEWTNSMIHGVPHEHAYVVKQLNQRNGDDNLSLVVRAIDTDSNELAMYLARHGAENYHQMVIIENLFGRVWEIWSNDMGLSTTQK</sequence>